<reference evidence="1" key="1">
    <citation type="submission" date="2020-08" db="EMBL/GenBank/DDBJ databases">
        <title>Functional genomics of gut bacteria from endangered species of beetles.</title>
        <authorList>
            <person name="Carlos-Shanley C."/>
        </authorList>
    </citation>
    <scope>NUCLEOTIDE SEQUENCE [LARGE SCALE GENOMIC DNA]</scope>
    <source>
        <strain evidence="1">S00060</strain>
    </source>
</reference>
<protein>
    <submittedName>
        <fullName evidence="1">Uncharacterized protein</fullName>
    </submittedName>
</protein>
<dbReference type="EMBL" id="JACJHT010000003">
    <property type="protein sequence ID" value="MBA9040542.1"/>
    <property type="molecule type" value="Genomic_DNA"/>
</dbReference>
<accession>A0A7W3NCP0</accession>
<gene>
    <name evidence="1" type="ORF">HNP21_003652</name>
</gene>
<evidence type="ECO:0000313" key="2">
    <source>
        <dbReference type="Proteomes" id="UP000543174"/>
    </source>
</evidence>
<keyword evidence="2" id="KW-1185">Reference proteome</keyword>
<name>A0A7W3NCP0_PRIAR</name>
<sequence>MENLIRSDFFIEMVNVGFMYVGAYSRATSDPY</sequence>
<dbReference type="AlphaFoldDB" id="A0A7W3NCP0"/>
<comment type="caution">
    <text evidence="1">The sequence shown here is derived from an EMBL/GenBank/DDBJ whole genome shotgun (WGS) entry which is preliminary data.</text>
</comment>
<organism evidence="1 2">
    <name type="scientific">Priestia aryabhattai</name>
    <name type="common">Bacillus aryabhattai</name>
    <dbReference type="NCBI Taxonomy" id="412384"/>
    <lineage>
        <taxon>Bacteria</taxon>
        <taxon>Bacillati</taxon>
        <taxon>Bacillota</taxon>
        <taxon>Bacilli</taxon>
        <taxon>Bacillales</taxon>
        <taxon>Bacillaceae</taxon>
        <taxon>Priestia</taxon>
    </lineage>
</organism>
<proteinExistence type="predicted"/>
<evidence type="ECO:0000313" key="1">
    <source>
        <dbReference type="EMBL" id="MBA9040542.1"/>
    </source>
</evidence>
<dbReference type="Proteomes" id="UP000543174">
    <property type="component" value="Unassembled WGS sequence"/>
</dbReference>